<organism evidence="1">
    <name type="scientific">Rhizophora mucronata</name>
    <name type="common">Asiatic mangrove</name>
    <dbReference type="NCBI Taxonomy" id="61149"/>
    <lineage>
        <taxon>Eukaryota</taxon>
        <taxon>Viridiplantae</taxon>
        <taxon>Streptophyta</taxon>
        <taxon>Embryophyta</taxon>
        <taxon>Tracheophyta</taxon>
        <taxon>Spermatophyta</taxon>
        <taxon>Magnoliopsida</taxon>
        <taxon>eudicotyledons</taxon>
        <taxon>Gunneridae</taxon>
        <taxon>Pentapetalae</taxon>
        <taxon>rosids</taxon>
        <taxon>fabids</taxon>
        <taxon>Malpighiales</taxon>
        <taxon>Rhizophoraceae</taxon>
        <taxon>Rhizophora</taxon>
    </lineage>
</organism>
<reference evidence="1" key="1">
    <citation type="submission" date="2018-02" db="EMBL/GenBank/DDBJ databases">
        <title>Rhizophora mucronata_Transcriptome.</title>
        <authorList>
            <person name="Meera S.P."/>
            <person name="Sreeshan A."/>
            <person name="Augustine A."/>
        </authorList>
    </citation>
    <scope>NUCLEOTIDE SEQUENCE</scope>
    <source>
        <tissue evidence="1">Leaf</tissue>
    </source>
</reference>
<dbReference type="AlphaFoldDB" id="A0A2P2N719"/>
<proteinExistence type="predicted"/>
<evidence type="ECO:0000313" key="1">
    <source>
        <dbReference type="EMBL" id="MBX38297.1"/>
    </source>
</evidence>
<sequence length="33" mass="3873">MFNEKPDSIQLHNKTPIINNHDTARASFVYSRK</sequence>
<accession>A0A2P2N719</accession>
<dbReference type="EMBL" id="GGEC01057813">
    <property type="protein sequence ID" value="MBX38297.1"/>
    <property type="molecule type" value="Transcribed_RNA"/>
</dbReference>
<name>A0A2P2N719_RHIMU</name>
<protein>
    <submittedName>
        <fullName evidence="1">Uncharacterized protein</fullName>
    </submittedName>
</protein>